<sequence length="958" mass="108366">MAVGWKRLIPSSSPYLGAGNYRLDAYSEFLPAPLLGWKPYDAWAFPPSEFSEDDPHGWQVSQFEETLELQPGLLHVGKQILHKLERLIDNDTSTGIPKLDLQENPYWPAELAAEPQLPHEKLVTLLPLALSRTQDDKGRTPWTLFGNSEQGPSKAFWKSFYSAPKKEIPVEEGIHFFARLLHAVYGETIENSKELLQAGFRILREPEEELPSWTEPLTIGDRASVAKVKYLLTFRPFGKLPEAIRQAYLTAKLCLLPFPGSLTFWGTKLYQKLCEELPHAQQIPLLLNIVRHRGGNGLRVPQSGFLHEPNAEHPHSHHRGAQVKNTYKRTHRWDKILRDQDELSLIGREHKLTHVLFSTIPDDLELYDKPMARNVQLWFEDGRLLLDGPNASPEQLKKAMKTVQAGGLFGYRFLFPAMQVGKHTVYWHRPLVMYRNAQGEATLLPNAPMGYLTAYDTQKPKLDKAIELWPRISSHPLASVALALHETSKSHKTNVTVLNCRKLEEASRLMKHKPLPRSFAQQLLTRSRGETLDLWLNSLPNEALATEVRMLIEPVPQPLILKKGAKVPASLTYAKSARRSFELDYWKTISSLSEGMFLNKNNADIVLDETTRKMLPYHDRQLEPLSEHLLAYYRKKVSSAGLKDQVLIGDIPFRWRTDFDYSWMGGWLKNDEGAAERDLIVMIPGKDRSRAVIMSDHYDTAYMADKYYKELGGNGARMAACGADDNHSATAAMMLAAPIFLEMSKKGLLGCDIWLIHLTGEEFPADCLGARALVQRLVERSLKIHLPGGKTKDISKVKIQGLYVSDMIAHNNDHEKDVFQISPGVDSISLWLAYQAHMAAEIWNESVPVWNKDPEREGKPRGRRSPHGGAIPEIAPFLQLNGQIRQPLDPKSTLYNTDGQMFSDAGVPGVLFMENYDINRSGYHDTHDTMENIDLDYGSAFCAITIESVARAATERPE</sequence>
<evidence type="ECO:0000259" key="1">
    <source>
        <dbReference type="Pfam" id="PF04389"/>
    </source>
</evidence>
<evidence type="ECO:0000313" key="3">
    <source>
        <dbReference type="Proteomes" id="UP000676194"/>
    </source>
</evidence>
<feature type="domain" description="Peptidase M28" evidence="1">
    <location>
        <begin position="679"/>
        <end position="779"/>
    </location>
</feature>
<dbReference type="InterPro" id="IPR007484">
    <property type="entry name" value="Peptidase_M28"/>
</dbReference>
<name>A0A8E6B4A3_9BACT</name>
<organism evidence="2 3">
    <name type="scientific">Telmatocola sphagniphila</name>
    <dbReference type="NCBI Taxonomy" id="1123043"/>
    <lineage>
        <taxon>Bacteria</taxon>
        <taxon>Pseudomonadati</taxon>
        <taxon>Planctomycetota</taxon>
        <taxon>Planctomycetia</taxon>
        <taxon>Gemmatales</taxon>
        <taxon>Gemmataceae</taxon>
    </lineage>
</organism>
<gene>
    <name evidence="2" type="ORF">KIH39_24215</name>
</gene>
<evidence type="ECO:0000313" key="2">
    <source>
        <dbReference type="EMBL" id="QVL31905.1"/>
    </source>
</evidence>
<reference evidence="2" key="1">
    <citation type="submission" date="2021-05" db="EMBL/GenBank/DDBJ databases">
        <title>Complete genome sequence of the cellulolytic planctomycete Telmatocola sphagniphila SP2T and characterization of the first cellulase from planctomycetes.</title>
        <authorList>
            <person name="Rakitin A.L."/>
            <person name="Beletsky A.V."/>
            <person name="Naumoff D.G."/>
            <person name="Kulichevskaya I.S."/>
            <person name="Mardanov A.V."/>
            <person name="Ravin N.V."/>
            <person name="Dedysh S.N."/>
        </authorList>
    </citation>
    <scope>NUCLEOTIDE SEQUENCE</scope>
    <source>
        <strain evidence="2">SP2T</strain>
    </source>
</reference>
<dbReference type="AlphaFoldDB" id="A0A8E6B4A3"/>
<protein>
    <submittedName>
        <fullName evidence="2">M28 family peptidase</fullName>
    </submittedName>
</protein>
<dbReference type="SUPFAM" id="SSF53187">
    <property type="entry name" value="Zn-dependent exopeptidases"/>
    <property type="match status" value="1"/>
</dbReference>
<accession>A0A8E6B4A3</accession>
<dbReference type="EMBL" id="CP074694">
    <property type="protein sequence ID" value="QVL31905.1"/>
    <property type="molecule type" value="Genomic_DNA"/>
</dbReference>
<dbReference type="Pfam" id="PF04389">
    <property type="entry name" value="Peptidase_M28"/>
    <property type="match status" value="1"/>
</dbReference>
<dbReference type="Proteomes" id="UP000676194">
    <property type="component" value="Chromosome"/>
</dbReference>
<proteinExistence type="predicted"/>
<dbReference type="RefSeq" id="WP_213496351.1">
    <property type="nucleotide sequence ID" value="NZ_CP074694.1"/>
</dbReference>
<keyword evidence="3" id="KW-1185">Reference proteome</keyword>
<dbReference type="Gene3D" id="3.40.630.10">
    <property type="entry name" value="Zn peptidases"/>
    <property type="match status" value="1"/>
</dbReference>
<dbReference type="KEGG" id="tsph:KIH39_24215"/>